<dbReference type="AlphaFoldDB" id="A0A4R2RZZ0"/>
<evidence type="ECO:0000256" key="7">
    <source>
        <dbReference type="ARBA" id="ARBA00023098"/>
    </source>
</evidence>
<organism evidence="10 11">
    <name type="scientific">Heliophilum fasciatum</name>
    <dbReference type="NCBI Taxonomy" id="35700"/>
    <lineage>
        <taxon>Bacteria</taxon>
        <taxon>Bacillati</taxon>
        <taxon>Bacillota</taxon>
        <taxon>Clostridia</taxon>
        <taxon>Eubacteriales</taxon>
        <taxon>Heliobacteriaceae</taxon>
        <taxon>Heliophilum</taxon>
    </lineage>
</organism>
<dbReference type="InterPro" id="IPR000873">
    <property type="entry name" value="AMP-dep_synth/lig_dom"/>
</dbReference>
<dbReference type="InterPro" id="IPR020845">
    <property type="entry name" value="AMP-binding_CS"/>
</dbReference>
<name>A0A4R2RZZ0_9FIRM</name>
<dbReference type="InterPro" id="IPR051087">
    <property type="entry name" value="Mitochondrial_ACSM"/>
</dbReference>
<keyword evidence="4" id="KW-0547">Nucleotide-binding</keyword>
<evidence type="ECO:0000259" key="8">
    <source>
        <dbReference type="Pfam" id="PF00501"/>
    </source>
</evidence>
<sequence length="542" mass="61253">MSQPRNMQDYDKTYAEFQWPHYETYNFSRDVIDRWAEDPNKLALWWVDDHQNEVKMTFREVSEAAQKFCNVLQSQGIGKGDVVILILPRLVEWWVINIACLRIGAVVSPGTTQLTAKDLRFRLQTAEAKCVITNETLAGRIDEVIGECPTVQSRIILNSHREGWLNYHEAMVDASPEFPAVDLGANDNAILYFTSGTTGNPKMTVHTHTSYPVGHMVTGKYWLDLTPDDLHWNLSDTGWAKAAWSSLFGPWICGAALFIHHNDRFDPKQTLEFMGKYPITTFCGAPTIYRMLVLEDLKAYTFPTLRHCVGAGEPLNPEVISVWQEATGLTIRDGYGQTESVLLVCSFPAFEPRFGSMGKPTPGFDVQVIDEDGNILPTNREGDIAVRVKPNRPVGLFKEYWKDPAKTAAVYRGDWYLTGDRAYRDEDGYFWFVGRADDVILSAGYRIGPFEVESALLEHDAVAESAVVASPDELRGEIVKAFVVLAPGYSPSEALVKELQDYVKKVTAPYKYPRAIEFVTSLPKTISGKIRRVELRNMEWKR</sequence>
<dbReference type="GO" id="GO:0004321">
    <property type="term" value="F:fatty-acyl-CoA synthase activity"/>
    <property type="evidence" value="ECO:0007669"/>
    <property type="project" value="TreeGrafter"/>
</dbReference>
<feature type="domain" description="AMP-dependent synthetase/ligase" evidence="8">
    <location>
        <begin position="35"/>
        <end position="401"/>
    </location>
</feature>
<dbReference type="GO" id="GO:0015645">
    <property type="term" value="F:fatty acid ligase activity"/>
    <property type="evidence" value="ECO:0007669"/>
    <property type="project" value="TreeGrafter"/>
</dbReference>
<evidence type="ECO:0000256" key="6">
    <source>
        <dbReference type="ARBA" id="ARBA00022842"/>
    </source>
</evidence>
<keyword evidence="6" id="KW-0460">Magnesium</keyword>
<gene>
    <name evidence="10" type="ORF">EDD73_102105</name>
</gene>
<dbReference type="InterPro" id="IPR042099">
    <property type="entry name" value="ANL_N_sf"/>
</dbReference>
<evidence type="ECO:0000259" key="9">
    <source>
        <dbReference type="Pfam" id="PF13193"/>
    </source>
</evidence>
<evidence type="ECO:0000256" key="1">
    <source>
        <dbReference type="ARBA" id="ARBA00006432"/>
    </source>
</evidence>
<dbReference type="FunFam" id="3.30.300.30:FF:000005">
    <property type="entry name" value="Acyl-coenzyme A synthetase ACSM5, mitochondrial"/>
    <property type="match status" value="1"/>
</dbReference>
<dbReference type="Pfam" id="PF13193">
    <property type="entry name" value="AMP-binding_C"/>
    <property type="match status" value="1"/>
</dbReference>
<feature type="domain" description="AMP-binding enzyme C-terminal" evidence="9">
    <location>
        <begin position="451"/>
        <end position="529"/>
    </location>
</feature>
<dbReference type="SUPFAM" id="SSF56801">
    <property type="entry name" value="Acetyl-CoA synthetase-like"/>
    <property type="match status" value="1"/>
</dbReference>
<dbReference type="GO" id="GO:0016405">
    <property type="term" value="F:CoA-ligase activity"/>
    <property type="evidence" value="ECO:0007669"/>
    <property type="project" value="UniProtKB-ARBA"/>
</dbReference>
<dbReference type="GO" id="GO:0006637">
    <property type="term" value="P:acyl-CoA metabolic process"/>
    <property type="evidence" value="ECO:0007669"/>
    <property type="project" value="TreeGrafter"/>
</dbReference>
<dbReference type="GO" id="GO:0006633">
    <property type="term" value="P:fatty acid biosynthetic process"/>
    <property type="evidence" value="ECO:0007669"/>
    <property type="project" value="TreeGrafter"/>
</dbReference>
<dbReference type="Gene3D" id="3.40.50.12780">
    <property type="entry name" value="N-terminal domain of ligase-like"/>
    <property type="match status" value="1"/>
</dbReference>
<dbReference type="Proteomes" id="UP000294813">
    <property type="component" value="Unassembled WGS sequence"/>
</dbReference>
<dbReference type="EMBL" id="SLXT01000002">
    <property type="protein sequence ID" value="TCP68709.1"/>
    <property type="molecule type" value="Genomic_DNA"/>
</dbReference>
<evidence type="ECO:0000256" key="5">
    <source>
        <dbReference type="ARBA" id="ARBA00022840"/>
    </source>
</evidence>
<dbReference type="FunFam" id="3.40.50.12780:FF:000007">
    <property type="entry name" value="Acyl-coenzyme A synthetase ACSM2A, mitochondrial"/>
    <property type="match status" value="1"/>
</dbReference>
<evidence type="ECO:0000256" key="3">
    <source>
        <dbReference type="ARBA" id="ARBA00022723"/>
    </source>
</evidence>
<evidence type="ECO:0000313" key="10">
    <source>
        <dbReference type="EMBL" id="TCP68709.1"/>
    </source>
</evidence>
<dbReference type="InterPro" id="IPR045851">
    <property type="entry name" value="AMP-bd_C_sf"/>
</dbReference>
<dbReference type="Pfam" id="PF00501">
    <property type="entry name" value="AMP-binding"/>
    <property type="match status" value="1"/>
</dbReference>
<keyword evidence="11" id="KW-1185">Reference proteome</keyword>
<proteinExistence type="inferred from homology"/>
<comment type="similarity">
    <text evidence="1">Belongs to the ATP-dependent AMP-binding enzyme family.</text>
</comment>
<dbReference type="OrthoDB" id="9778383at2"/>
<evidence type="ECO:0000313" key="11">
    <source>
        <dbReference type="Proteomes" id="UP000294813"/>
    </source>
</evidence>
<keyword evidence="7" id="KW-0443">Lipid metabolism</keyword>
<dbReference type="PANTHER" id="PTHR43605:SF10">
    <property type="entry name" value="ACYL-COA SYNTHETASE MEDIUM CHAIN FAMILY MEMBER 3"/>
    <property type="match status" value="1"/>
</dbReference>
<reference evidence="10 11" key="1">
    <citation type="submission" date="2019-03" db="EMBL/GenBank/DDBJ databases">
        <title>Genomic Encyclopedia of Type Strains, Phase IV (KMG-IV): sequencing the most valuable type-strain genomes for metagenomic binning, comparative biology and taxonomic classification.</title>
        <authorList>
            <person name="Goeker M."/>
        </authorList>
    </citation>
    <scope>NUCLEOTIDE SEQUENCE [LARGE SCALE GENOMIC DNA]</scope>
    <source>
        <strain evidence="10 11">DSM 11170</strain>
    </source>
</reference>
<keyword evidence="2" id="KW-0436">Ligase</keyword>
<evidence type="ECO:0000256" key="4">
    <source>
        <dbReference type="ARBA" id="ARBA00022741"/>
    </source>
</evidence>
<dbReference type="GO" id="GO:0046872">
    <property type="term" value="F:metal ion binding"/>
    <property type="evidence" value="ECO:0007669"/>
    <property type="project" value="UniProtKB-KW"/>
</dbReference>
<dbReference type="PANTHER" id="PTHR43605">
    <property type="entry name" value="ACYL-COENZYME A SYNTHETASE"/>
    <property type="match status" value="1"/>
</dbReference>
<evidence type="ECO:0000256" key="2">
    <source>
        <dbReference type="ARBA" id="ARBA00022598"/>
    </source>
</evidence>
<comment type="caution">
    <text evidence="10">The sequence shown here is derived from an EMBL/GenBank/DDBJ whole genome shotgun (WGS) entry which is preliminary data.</text>
</comment>
<protein>
    <submittedName>
        <fullName evidence="10">Acetyl-CoA synthetase/medium-chain acyl-CoA synthetase</fullName>
    </submittedName>
</protein>
<dbReference type="InterPro" id="IPR025110">
    <property type="entry name" value="AMP-bd_C"/>
</dbReference>
<accession>A0A4R2RZZ0</accession>
<keyword evidence="3" id="KW-0479">Metal-binding</keyword>
<dbReference type="Gene3D" id="3.30.300.30">
    <property type="match status" value="1"/>
</dbReference>
<dbReference type="PROSITE" id="PS00455">
    <property type="entry name" value="AMP_BINDING"/>
    <property type="match status" value="1"/>
</dbReference>
<keyword evidence="5" id="KW-0067">ATP-binding</keyword>
<dbReference type="GO" id="GO:0005524">
    <property type="term" value="F:ATP binding"/>
    <property type="evidence" value="ECO:0007669"/>
    <property type="project" value="UniProtKB-KW"/>
</dbReference>